<dbReference type="SUPFAM" id="SSF54631">
    <property type="entry name" value="CBS-domain pair"/>
    <property type="match status" value="1"/>
</dbReference>
<sequence length="143" mass="15968">MTVKDNMTRFLRVKHDALIMDAAVLMREKGTGSTLVEKEGKPVGVLTERDFLKKVVAKGLDSATVKVEEIMSAPIITIGENEKVKEAYTLMNEKNIRRLAVTNEKGEVVGKVTSHGISRSIGFEKLKKTFVDKPRQYYAGNVR</sequence>
<dbReference type="PROSITE" id="PS51371">
    <property type="entry name" value="CBS"/>
    <property type="match status" value="2"/>
</dbReference>
<dbReference type="Pfam" id="PF00571">
    <property type="entry name" value="CBS"/>
    <property type="match status" value="2"/>
</dbReference>
<dbReference type="EMBL" id="NZBU01000012">
    <property type="protein sequence ID" value="MAG22387.1"/>
    <property type="molecule type" value="Genomic_DNA"/>
</dbReference>
<dbReference type="Proteomes" id="UP000226592">
    <property type="component" value="Unassembled WGS sequence"/>
</dbReference>
<dbReference type="InterPro" id="IPR051257">
    <property type="entry name" value="Diverse_CBS-Domain"/>
</dbReference>
<feature type="domain" description="CBS" evidence="3">
    <location>
        <begin position="1"/>
        <end position="62"/>
    </location>
</feature>
<name>A0A2D6M1U9_9ARCH</name>
<dbReference type="PANTHER" id="PTHR43080">
    <property type="entry name" value="CBS DOMAIN-CONTAINING PROTEIN CBSX3, MITOCHONDRIAL"/>
    <property type="match status" value="1"/>
</dbReference>
<dbReference type="SMART" id="SM00116">
    <property type="entry name" value="CBS"/>
    <property type="match status" value="2"/>
</dbReference>
<feature type="domain" description="CBS" evidence="3">
    <location>
        <begin position="71"/>
        <end position="128"/>
    </location>
</feature>
<dbReference type="InterPro" id="IPR000644">
    <property type="entry name" value="CBS_dom"/>
</dbReference>
<dbReference type="AlphaFoldDB" id="A0A2D6M1U9"/>
<evidence type="ECO:0000259" key="3">
    <source>
        <dbReference type="PROSITE" id="PS51371"/>
    </source>
</evidence>
<dbReference type="InterPro" id="IPR046342">
    <property type="entry name" value="CBS_dom_sf"/>
</dbReference>
<evidence type="ECO:0000313" key="4">
    <source>
        <dbReference type="EMBL" id="MAG22387.1"/>
    </source>
</evidence>
<evidence type="ECO:0000313" key="5">
    <source>
        <dbReference type="Proteomes" id="UP000226592"/>
    </source>
</evidence>
<gene>
    <name evidence="4" type="ORF">CL943_03750</name>
</gene>
<accession>A0A2D6M1U9</accession>
<proteinExistence type="predicted"/>
<evidence type="ECO:0000256" key="1">
    <source>
        <dbReference type="ARBA" id="ARBA00023122"/>
    </source>
</evidence>
<comment type="caution">
    <text evidence="4">The sequence shown here is derived from an EMBL/GenBank/DDBJ whole genome shotgun (WGS) entry which is preliminary data.</text>
</comment>
<reference evidence="5" key="1">
    <citation type="submission" date="2017-09" db="EMBL/GenBank/DDBJ databases">
        <title>The Reconstruction of 2,631 Draft Metagenome-Assembled Genomes from the Global Oceans.</title>
        <authorList>
            <person name="Tully B.J."/>
            <person name="Graham E.D."/>
            <person name="Heidelberg J.F."/>
        </authorList>
    </citation>
    <scope>NUCLEOTIDE SEQUENCE [LARGE SCALE GENOMIC DNA]</scope>
</reference>
<keyword evidence="1 2" id="KW-0129">CBS domain</keyword>
<organism evidence="4 5">
    <name type="scientific">Candidatus Iainarchaeum sp</name>
    <dbReference type="NCBI Taxonomy" id="3101447"/>
    <lineage>
        <taxon>Archaea</taxon>
        <taxon>Candidatus Iainarchaeota</taxon>
        <taxon>Candidatus Iainarchaeia</taxon>
        <taxon>Candidatus Iainarchaeales</taxon>
        <taxon>Candidatus Iainarchaeaceae</taxon>
        <taxon>Candidatus Iainarchaeum</taxon>
    </lineage>
</organism>
<dbReference type="PANTHER" id="PTHR43080:SF2">
    <property type="entry name" value="CBS DOMAIN-CONTAINING PROTEIN"/>
    <property type="match status" value="1"/>
</dbReference>
<protein>
    <recommendedName>
        <fullName evidence="3">CBS domain-containing protein</fullName>
    </recommendedName>
</protein>
<evidence type="ECO:0000256" key="2">
    <source>
        <dbReference type="PROSITE-ProRule" id="PRU00703"/>
    </source>
</evidence>
<dbReference type="Gene3D" id="3.10.580.10">
    <property type="entry name" value="CBS-domain"/>
    <property type="match status" value="1"/>
</dbReference>